<dbReference type="InterPro" id="IPR013094">
    <property type="entry name" value="AB_hydrolase_3"/>
</dbReference>
<dbReference type="AlphaFoldDB" id="A0A1I0NPQ1"/>
<keyword evidence="4" id="KW-1185">Reference proteome</keyword>
<dbReference type="InterPro" id="IPR050300">
    <property type="entry name" value="GDXG_lipolytic_enzyme"/>
</dbReference>
<feature type="domain" description="Alpha/beta hydrolase fold-3" evidence="2">
    <location>
        <begin position="64"/>
        <end position="172"/>
    </location>
</feature>
<dbReference type="EMBL" id="FOJB01000001">
    <property type="protein sequence ID" value="SEW03518.1"/>
    <property type="molecule type" value="Genomic_DNA"/>
</dbReference>
<dbReference type="InterPro" id="IPR029058">
    <property type="entry name" value="AB_hydrolase_fold"/>
</dbReference>
<protein>
    <submittedName>
        <fullName evidence="3">Alpha/beta hydrolase fold</fullName>
    </submittedName>
</protein>
<sequence length="260" mass="28566">MNFDIAYANADFIPNGYDFPAKWQKLASDFRASHKNLRLDLPDGEDASNAFDLVLPDTPPKGLIVFVHGGYWKAFGRRDWTHLAAGSVAQGYAVALPSYPLAPDARISQITRFVAKAIDTAAAHVTGPIRLVGHSAGGHLVARMNCHDVPLVCRDRIVRIMPISPLGDLHPLMQTAMNDTLRIDEAEAQSESPALIDRRAGIPTTVCVGADERPAFLDQARDLALFWSEADLVIIPDRHHFDVIEPLMDPDSDMVADLLR</sequence>
<name>A0A1I0NPQ1_9RHOB</name>
<dbReference type="Gene3D" id="3.40.50.1820">
    <property type="entry name" value="alpha/beta hydrolase"/>
    <property type="match status" value="1"/>
</dbReference>
<evidence type="ECO:0000313" key="4">
    <source>
        <dbReference type="Proteomes" id="UP000199650"/>
    </source>
</evidence>
<dbReference type="GO" id="GO:0016787">
    <property type="term" value="F:hydrolase activity"/>
    <property type="evidence" value="ECO:0007669"/>
    <property type="project" value="UniProtKB-KW"/>
</dbReference>
<organism evidence="3 4">
    <name type="scientific">Aliiroseovarius sediminilitoris</name>
    <dbReference type="NCBI Taxonomy" id="1173584"/>
    <lineage>
        <taxon>Bacteria</taxon>
        <taxon>Pseudomonadati</taxon>
        <taxon>Pseudomonadota</taxon>
        <taxon>Alphaproteobacteria</taxon>
        <taxon>Rhodobacterales</taxon>
        <taxon>Paracoccaceae</taxon>
        <taxon>Aliiroseovarius</taxon>
    </lineage>
</organism>
<accession>A0A1I0NPQ1</accession>
<dbReference type="RefSeq" id="WP_091428827.1">
    <property type="nucleotide sequence ID" value="NZ_FOJB01000001.1"/>
</dbReference>
<dbReference type="PANTHER" id="PTHR48081:SF33">
    <property type="entry name" value="KYNURENINE FORMAMIDASE"/>
    <property type="match status" value="1"/>
</dbReference>
<evidence type="ECO:0000256" key="1">
    <source>
        <dbReference type="ARBA" id="ARBA00022801"/>
    </source>
</evidence>
<reference evidence="3 4" key="1">
    <citation type="submission" date="2016-10" db="EMBL/GenBank/DDBJ databases">
        <authorList>
            <person name="de Groot N.N."/>
        </authorList>
    </citation>
    <scope>NUCLEOTIDE SEQUENCE [LARGE SCALE GENOMIC DNA]</scope>
    <source>
        <strain evidence="3 4">DSM 29439</strain>
    </source>
</reference>
<dbReference type="SUPFAM" id="SSF53474">
    <property type="entry name" value="alpha/beta-Hydrolases"/>
    <property type="match status" value="1"/>
</dbReference>
<keyword evidence="1 3" id="KW-0378">Hydrolase</keyword>
<dbReference type="Proteomes" id="UP000199650">
    <property type="component" value="Unassembled WGS sequence"/>
</dbReference>
<evidence type="ECO:0000259" key="2">
    <source>
        <dbReference type="Pfam" id="PF07859"/>
    </source>
</evidence>
<dbReference type="STRING" id="1173584.SAMN05444851_1001"/>
<gene>
    <name evidence="3" type="ORF">SAMN05444851_1001</name>
</gene>
<dbReference type="OrthoDB" id="9771666at2"/>
<dbReference type="PANTHER" id="PTHR48081">
    <property type="entry name" value="AB HYDROLASE SUPERFAMILY PROTEIN C4A8.06C"/>
    <property type="match status" value="1"/>
</dbReference>
<dbReference type="Pfam" id="PF07859">
    <property type="entry name" value="Abhydrolase_3"/>
    <property type="match status" value="1"/>
</dbReference>
<evidence type="ECO:0000313" key="3">
    <source>
        <dbReference type="EMBL" id="SEW03518.1"/>
    </source>
</evidence>
<proteinExistence type="predicted"/>